<dbReference type="InterPro" id="IPR019734">
    <property type="entry name" value="TPR_rpt"/>
</dbReference>
<comment type="caution">
    <text evidence="3">The sequence shown here is derived from an EMBL/GenBank/DDBJ whole genome shotgun (WGS) entry which is preliminary data.</text>
</comment>
<reference evidence="3 4" key="1">
    <citation type="submission" date="2019-03" db="EMBL/GenBank/DDBJ databases">
        <title>Draft genome of Massilia hortus sp. nov., a novel bacterial species of the Oxalobacteraceae family.</title>
        <authorList>
            <person name="Peta V."/>
            <person name="Raths R."/>
            <person name="Bucking H."/>
        </authorList>
    </citation>
    <scope>NUCLEOTIDE SEQUENCE [LARGE SCALE GENOMIC DNA]</scope>
    <source>
        <strain evidence="3 4">ONC3</strain>
    </source>
</reference>
<dbReference type="Pfam" id="PF14559">
    <property type="entry name" value="TPR_19"/>
    <property type="match status" value="1"/>
</dbReference>
<dbReference type="RefSeq" id="WP_135188177.1">
    <property type="nucleotide sequence ID" value="NZ_SPUM01000016.1"/>
</dbReference>
<feature type="chain" id="PRO_5021486541" evidence="2">
    <location>
        <begin position="23"/>
        <end position="410"/>
    </location>
</feature>
<dbReference type="SUPFAM" id="SSF48452">
    <property type="entry name" value="TPR-like"/>
    <property type="match status" value="1"/>
</dbReference>
<dbReference type="PROSITE" id="PS50005">
    <property type="entry name" value="TPR"/>
    <property type="match status" value="1"/>
</dbReference>
<dbReference type="EMBL" id="SPUM01000016">
    <property type="protein sequence ID" value="TFW35095.1"/>
    <property type="molecule type" value="Genomic_DNA"/>
</dbReference>
<dbReference type="InterPro" id="IPR011990">
    <property type="entry name" value="TPR-like_helical_dom_sf"/>
</dbReference>
<accession>A0A4Y9T582</accession>
<dbReference type="Gene3D" id="1.25.40.10">
    <property type="entry name" value="Tetratricopeptide repeat domain"/>
    <property type="match status" value="1"/>
</dbReference>
<name>A0A4Y9T582_9BURK</name>
<sequence>MRARWKGWVGAFLLAACGAVAAAATPQDLETLYLKGLQLMNEGRQQEAAAAFEQLIAIAPQHAGAWMELAMHQCALGDAAEAERLFREIEMRFAPSAGILEVINASRRQGCKPWQAKQYASFALARGIDTNVNQGASNPVFAIGSGPDRIEGLLSDDFLPKRDSYVQAAFDYTRELNQQGMVGFVQMRVRRQDEISQQDTNSLLLGLDRPFQAGIWRSHGTLSASMVTLGGKLYQRQLQLQARTTPKLSVLPEHLDLTLSAALGKIEYVTRQGFDATNGELGAQLNYRTPQALGQAAAGLLADRGESARPGGNRHGWYASAQLQRALFDRATGELGWTRQDWQGESVYSPQLIDAIRHQSTRQWRATVNMPLAKHQLLQLEWRQVHNRENISLFQYNSQALQLSWRWNGF</sequence>
<evidence type="ECO:0000256" key="2">
    <source>
        <dbReference type="SAM" id="SignalP"/>
    </source>
</evidence>
<protein>
    <submittedName>
        <fullName evidence="3">Tetratricopeptide repeat protein</fullName>
    </submittedName>
</protein>
<keyword evidence="2" id="KW-0732">Signal</keyword>
<dbReference type="AlphaFoldDB" id="A0A4Y9T582"/>
<keyword evidence="1" id="KW-0802">TPR repeat</keyword>
<evidence type="ECO:0000313" key="4">
    <source>
        <dbReference type="Proteomes" id="UP000297258"/>
    </source>
</evidence>
<proteinExistence type="predicted"/>
<dbReference type="Proteomes" id="UP000297258">
    <property type="component" value="Unassembled WGS sequence"/>
</dbReference>
<feature type="repeat" description="TPR" evidence="1">
    <location>
        <begin position="29"/>
        <end position="62"/>
    </location>
</feature>
<keyword evidence="4" id="KW-1185">Reference proteome</keyword>
<evidence type="ECO:0000313" key="3">
    <source>
        <dbReference type="EMBL" id="TFW35095.1"/>
    </source>
</evidence>
<evidence type="ECO:0000256" key="1">
    <source>
        <dbReference type="PROSITE-ProRule" id="PRU00339"/>
    </source>
</evidence>
<gene>
    <name evidence="3" type="ORF">E4O92_02520</name>
</gene>
<dbReference type="PROSITE" id="PS51257">
    <property type="entry name" value="PROKAR_LIPOPROTEIN"/>
    <property type="match status" value="1"/>
</dbReference>
<organism evidence="3 4">
    <name type="scientific">Massilia horti</name>
    <dbReference type="NCBI Taxonomy" id="2562153"/>
    <lineage>
        <taxon>Bacteria</taxon>
        <taxon>Pseudomonadati</taxon>
        <taxon>Pseudomonadota</taxon>
        <taxon>Betaproteobacteria</taxon>
        <taxon>Burkholderiales</taxon>
        <taxon>Oxalobacteraceae</taxon>
        <taxon>Telluria group</taxon>
        <taxon>Massilia</taxon>
    </lineage>
</organism>
<dbReference type="OrthoDB" id="8768878at2"/>
<feature type="signal peptide" evidence="2">
    <location>
        <begin position="1"/>
        <end position="22"/>
    </location>
</feature>